<dbReference type="Gene3D" id="2.130.10.10">
    <property type="entry name" value="YVTN repeat-like/Quinoprotein amine dehydrogenase"/>
    <property type="match status" value="3"/>
</dbReference>
<dbReference type="InterPro" id="IPR011047">
    <property type="entry name" value="Quinoprotein_ADH-like_sf"/>
</dbReference>
<keyword evidence="2" id="KW-0472">Membrane</keyword>
<evidence type="ECO:0000259" key="3">
    <source>
        <dbReference type="SMART" id="SM00331"/>
    </source>
</evidence>
<gene>
    <name evidence="4" type="ORF">GCM10023331_12760</name>
</gene>
<feature type="transmembrane region" description="Helical" evidence="2">
    <location>
        <begin position="751"/>
        <end position="771"/>
    </location>
</feature>
<protein>
    <recommendedName>
        <fullName evidence="3">PPM-type phosphatase domain-containing protein</fullName>
    </recommendedName>
</protein>
<dbReference type="Gene3D" id="3.60.40.10">
    <property type="entry name" value="PPM-type phosphatase domain"/>
    <property type="match status" value="1"/>
</dbReference>
<dbReference type="RefSeq" id="WP_345370205.1">
    <property type="nucleotide sequence ID" value="NZ_BAABJX010000020.1"/>
</dbReference>
<evidence type="ECO:0000313" key="5">
    <source>
        <dbReference type="Proteomes" id="UP001500298"/>
    </source>
</evidence>
<organism evidence="4 5">
    <name type="scientific">Algivirga pacifica</name>
    <dbReference type="NCBI Taxonomy" id="1162670"/>
    <lineage>
        <taxon>Bacteria</taxon>
        <taxon>Pseudomonadati</taxon>
        <taxon>Bacteroidota</taxon>
        <taxon>Cytophagia</taxon>
        <taxon>Cytophagales</taxon>
        <taxon>Flammeovirgaceae</taxon>
        <taxon>Algivirga</taxon>
    </lineage>
</organism>
<dbReference type="PANTHER" id="PTHR43156:SF9">
    <property type="entry name" value="HAMP DOMAIN-CONTAINING PROTEIN"/>
    <property type="match status" value="1"/>
</dbReference>
<dbReference type="InterPro" id="IPR015943">
    <property type="entry name" value="WD40/YVTN_repeat-like_dom_sf"/>
</dbReference>
<proteinExistence type="predicted"/>
<keyword evidence="2" id="KW-1133">Transmembrane helix</keyword>
<dbReference type="SMART" id="SM00331">
    <property type="entry name" value="PP2C_SIG"/>
    <property type="match status" value="1"/>
</dbReference>
<dbReference type="SUPFAM" id="SSF50998">
    <property type="entry name" value="Quinoprotein alcohol dehydrogenase-like"/>
    <property type="match status" value="1"/>
</dbReference>
<dbReference type="SUPFAM" id="SSF63829">
    <property type="entry name" value="Calcium-dependent phosphotriesterase"/>
    <property type="match status" value="1"/>
</dbReference>
<dbReference type="InterPro" id="IPR036457">
    <property type="entry name" value="PPM-type-like_dom_sf"/>
</dbReference>
<name>A0ABP9D4K8_9BACT</name>
<keyword evidence="2" id="KW-0812">Transmembrane</keyword>
<evidence type="ECO:0000256" key="2">
    <source>
        <dbReference type="SAM" id="Phobius"/>
    </source>
</evidence>
<dbReference type="Gene3D" id="2.60.40.10">
    <property type="entry name" value="Immunoglobulins"/>
    <property type="match status" value="1"/>
</dbReference>
<evidence type="ECO:0000256" key="1">
    <source>
        <dbReference type="ARBA" id="ARBA00022801"/>
    </source>
</evidence>
<keyword evidence="5" id="KW-1185">Reference proteome</keyword>
<dbReference type="EMBL" id="BAABJX010000020">
    <property type="protein sequence ID" value="GAA4829050.1"/>
    <property type="molecule type" value="Genomic_DNA"/>
</dbReference>
<dbReference type="InterPro" id="IPR013783">
    <property type="entry name" value="Ig-like_fold"/>
</dbReference>
<sequence>MLFEKHLKYFVAFLLALLFFQYSAVAQDFNFIHYNQYSGLRFLTTKHIAQEEGGRLLIGTDKGLVIFDGLTLNHYTEGLPSPYIKHILHRKNGEFIASTDKGIIKINIKDGEAPSFELMLGPTPVEGEHPGIKYPKILYEDRHHNLWTSDDHGIFKYSDTMGQWSFHAFGKTDQPIDYTHTDSFNFFELEDGMLYAASNPGNVYRYDLKNDRFQEVYRTPRPLSIKDVFPIDAHSVLLITAEEGVLLFQYDPVNSDWETYPIIPDYDFTTIAPFGLDKWLIGSWIEGLFILHKEDNHFSYTKVPSLGQEHHIQQITKLGEQYWLSTDNGVLLCEPHLFVSQDPENHGYCEAISSHNNGYMYHIEHTTLYRTSIHERGGKREIQADSLLSFKREVSSMCSLGDKLWIALDGGRIYTYDTKEEKLSFIHDFHYNSNVKNTFLTTFEGAVWGNIKSEQVAFKITDEANPTVTLYQDGIESITGVIRAIDGELYLTGNSKDAYLFRFDTKHNRFENISLPIANNTFQEYVRLTDIIAHPEQGLLLSGLWGVAHHQGDSLKSLTSNRESSLFIRSLCLDQNNTLWFGDAEGLSMMDLSTQEYITLGKESGLPTSFMSYSLVKDPAGQIWGGTSKGIFCMTDPIPFIQTPAAKIRKIGSIEQLGEGRYALEVEEQKSLSLHLLCNTYPSALMRYEYQLLPTGKGKWITLNNEGAIHLNGLPLGKHQIIIRGKRKGNYQWSAPTYLDIIAHRPWYRSAFTYVLLFVITASLFYLGLYYNRRKAIANANFLENEINHQLQLRNEAIHYAKTIQMASLGTPEQFQKKIEKNLGWKSFMAFRAKEIVSGDFYWYKQLKDKHVLVIADCTGHGVPAAFMSLISLNILEKIVTHKSTQRPEQILKDAHKEIIKALHQNNTDVQDGVDLGLCIIDKEENQLTYIGARRPLIYFSPGDPSAKLIRANAWGIGGIALGEPNFKAFQKPLDEIEAFYIFSDGIVEQTEHESERRFQRKRLIKLLEKSRHIPTEQMASIILKNLDDWKGKQPQEDDLSLLGVISPSYVHDV</sequence>
<dbReference type="Pfam" id="PF07228">
    <property type="entry name" value="SpoIIE"/>
    <property type="match status" value="1"/>
</dbReference>
<keyword evidence="1" id="KW-0378">Hydrolase</keyword>
<feature type="domain" description="PPM-type phosphatase" evidence="3">
    <location>
        <begin position="822"/>
        <end position="1048"/>
    </location>
</feature>
<evidence type="ECO:0000313" key="4">
    <source>
        <dbReference type="EMBL" id="GAA4829050.1"/>
    </source>
</evidence>
<accession>A0ABP9D4K8</accession>
<dbReference type="InterPro" id="IPR001932">
    <property type="entry name" value="PPM-type_phosphatase-like_dom"/>
</dbReference>
<dbReference type="PANTHER" id="PTHR43156">
    <property type="entry name" value="STAGE II SPORULATION PROTEIN E-RELATED"/>
    <property type="match status" value="1"/>
</dbReference>
<reference evidence="5" key="1">
    <citation type="journal article" date="2019" name="Int. J. Syst. Evol. Microbiol.">
        <title>The Global Catalogue of Microorganisms (GCM) 10K type strain sequencing project: providing services to taxonomists for standard genome sequencing and annotation.</title>
        <authorList>
            <consortium name="The Broad Institute Genomics Platform"/>
            <consortium name="The Broad Institute Genome Sequencing Center for Infectious Disease"/>
            <person name="Wu L."/>
            <person name="Ma J."/>
        </authorList>
    </citation>
    <scope>NUCLEOTIDE SEQUENCE [LARGE SCALE GENOMIC DNA]</scope>
    <source>
        <strain evidence="5">JCM 18326</strain>
    </source>
</reference>
<comment type="caution">
    <text evidence="4">The sequence shown here is derived from an EMBL/GenBank/DDBJ whole genome shotgun (WGS) entry which is preliminary data.</text>
</comment>
<dbReference type="Proteomes" id="UP001500298">
    <property type="component" value="Unassembled WGS sequence"/>
</dbReference>
<dbReference type="InterPro" id="IPR052016">
    <property type="entry name" value="Bact_Sigma-Reg"/>
</dbReference>